<gene>
    <name evidence="2" type="ORF">CK510_05670</name>
</gene>
<reference evidence="2 3" key="1">
    <citation type="submission" date="2017-08" db="EMBL/GenBank/DDBJ databases">
        <title>Draft genome sequence of filamentous cyanobacterium Calothrix elsteri CCALA 953.</title>
        <authorList>
            <person name="Gagunashvili A.N."/>
            <person name="Elster J."/>
            <person name="Andresson O.S."/>
        </authorList>
    </citation>
    <scope>NUCLEOTIDE SEQUENCE [LARGE SCALE GENOMIC DNA]</scope>
    <source>
        <strain evidence="2 3">CCALA 953</strain>
    </source>
</reference>
<evidence type="ECO:0000313" key="2">
    <source>
        <dbReference type="EMBL" id="PAX59720.1"/>
    </source>
</evidence>
<dbReference type="Gene3D" id="3.40.50.1820">
    <property type="entry name" value="alpha/beta hydrolase"/>
    <property type="match status" value="1"/>
</dbReference>
<keyword evidence="3" id="KW-1185">Reference proteome</keyword>
<name>A0A2A2TMP7_9CYAN</name>
<keyword evidence="1" id="KW-0812">Transmembrane</keyword>
<feature type="transmembrane region" description="Helical" evidence="1">
    <location>
        <begin position="7"/>
        <end position="24"/>
    </location>
</feature>
<keyword evidence="1" id="KW-0472">Membrane</keyword>
<dbReference type="EMBL" id="NTFS01000038">
    <property type="protein sequence ID" value="PAX59720.1"/>
    <property type="molecule type" value="Genomic_DNA"/>
</dbReference>
<dbReference type="InterPro" id="IPR029058">
    <property type="entry name" value="AB_hydrolase_fold"/>
</dbReference>
<dbReference type="AlphaFoldDB" id="A0A2A2TMP7"/>
<comment type="caution">
    <text evidence="2">The sequence shown here is derived from an EMBL/GenBank/DDBJ whole genome shotgun (WGS) entry which is preliminary data.</text>
</comment>
<evidence type="ECO:0000256" key="1">
    <source>
        <dbReference type="SAM" id="Phobius"/>
    </source>
</evidence>
<dbReference type="OrthoDB" id="570102at2"/>
<keyword evidence="1" id="KW-1133">Transmembrane helix</keyword>
<organism evidence="2 3">
    <name type="scientific">Brunnivagina elsteri CCALA 953</name>
    <dbReference type="NCBI Taxonomy" id="987040"/>
    <lineage>
        <taxon>Bacteria</taxon>
        <taxon>Bacillati</taxon>
        <taxon>Cyanobacteriota</taxon>
        <taxon>Cyanophyceae</taxon>
        <taxon>Nostocales</taxon>
        <taxon>Calotrichaceae</taxon>
        <taxon>Brunnivagina</taxon>
    </lineage>
</organism>
<dbReference type="RefSeq" id="WP_095720761.1">
    <property type="nucleotide sequence ID" value="NZ_NTFS01000038.1"/>
</dbReference>
<dbReference type="InterPro" id="IPR013783">
    <property type="entry name" value="Ig-like_fold"/>
</dbReference>
<sequence>MKVPVKLLAVFSLLISIPIFYFGWKKFLRTELPSLPEQSAFANKQNNLLPGSYYEVSIPPVKNDQYLSADYRIWIPDGMQKVRGLIIKQHGCGDAAAATGLDHANDLQWQALAVKHQLALVGTKLPTGDRPCESWALINYGSGGAFLKALDALADKSQHSELKTVPWVLWGHSGGADWVAQMLQQYPDRTIAVIAARGGGFTLLGTNPIIAGIPVLFALGEKDKEAVVETQERPKQAFLRYRKINAPWALASEANTAHETGDTRLLAIPYFDALLTLRLPKNGKYLRPIDRTQGWLGDISTRKIAPTNEYQGYPQQAAWLPNEETARKWQEYVTTGKISPTQKPTTPTDLRATRISANEVLLTWHFTINQEIGLPSFRIYRDNSLIATLQGQQHNFGDAAEPPNVVLEFRDKNSTNNAVYTVAAFNALGESVSRSAELISSISLPNYSH</sequence>
<accession>A0A2A2TMP7</accession>
<dbReference type="Proteomes" id="UP000218238">
    <property type="component" value="Unassembled WGS sequence"/>
</dbReference>
<evidence type="ECO:0000313" key="3">
    <source>
        <dbReference type="Proteomes" id="UP000218238"/>
    </source>
</evidence>
<dbReference type="SUPFAM" id="SSF53474">
    <property type="entry name" value="alpha/beta-Hydrolases"/>
    <property type="match status" value="1"/>
</dbReference>
<dbReference type="Gene3D" id="2.60.40.10">
    <property type="entry name" value="Immunoglobulins"/>
    <property type="match status" value="1"/>
</dbReference>
<proteinExistence type="predicted"/>
<evidence type="ECO:0008006" key="4">
    <source>
        <dbReference type="Google" id="ProtNLM"/>
    </source>
</evidence>
<protein>
    <recommendedName>
        <fullName evidence="4">Fibronectin type-III domain-containing protein</fullName>
    </recommendedName>
</protein>